<organism evidence="2 3">
    <name type="scientific">Eggerthella lenta</name>
    <name type="common">Eubacterium lentum</name>
    <dbReference type="NCBI Taxonomy" id="84112"/>
    <lineage>
        <taxon>Bacteria</taxon>
        <taxon>Bacillati</taxon>
        <taxon>Actinomycetota</taxon>
        <taxon>Coriobacteriia</taxon>
        <taxon>Eggerthellales</taxon>
        <taxon>Eggerthellaceae</taxon>
        <taxon>Eggerthella</taxon>
    </lineage>
</organism>
<dbReference type="EMBL" id="PPTY01000001">
    <property type="protein sequence ID" value="RDB89080.1"/>
    <property type="molecule type" value="Genomic_DNA"/>
</dbReference>
<reference evidence="2 3" key="1">
    <citation type="journal article" date="2018" name="Elife">
        <title>Discovery and characterization of a prevalent human gut bacterial enzyme sufficient for the inactivation of a family of plant toxins.</title>
        <authorList>
            <person name="Koppel N."/>
            <person name="Bisanz J.E."/>
            <person name="Pandelia M.E."/>
            <person name="Turnbaugh P.J."/>
            <person name="Balskus E.P."/>
        </authorList>
    </citation>
    <scope>NUCLEOTIDE SEQUENCE [LARGE SCALE GENOMIC DNA]</scope>
    <source>
        <strain evidence="2 3">FAA1-1-60AUCSF</strain>
    </source>
</reference>
<proteinExistence type="predicted"/>
<evidence type="ECO:0008006" key="4">
    <source>
        <dbReference type="Google" id="ProtNLM"/>
    </source>
</evidence>
<name>A0A369NF20_EGGLN</name>
<dbReference type="SUPFAM" id="SSF56349">
    <property type="entry name" value="DNA breaking-rejoining enzymes"/>
    <property type="match status" value="1"/>
</dbReference>
<evidence type="ECO:0000313" key="2">
    <source>
        <dbReference type="EMBL" id="RDB89080.1"/>
    </source>
</evidence>
<dbReference type="Gene3D" id="1.10.150.130">
    <property type="match status" value="1"/>
</dbReference>
<dbReference type="RefSeq" id="WP_035585269.1">
    <property type="nucleotide sequence ID" value="NZ_PPTY01000001.1"/>
</dbReference>
<dbReference type="Proteomes" id="UP000253857">
    <property type="component" value="Unassembled WGS sequence"/>
</dbReference>
<dbReference type="GO" id="GO:0003677">
    <property type="term" value="F:DNA binding"/>
    <property type="evidence" value="ECO:0007669"/>
    <property type="project" value="UniProtKB-KW"/>
</dbReference>
<gene>
    <name evidence="2" type="ORF">C1871_01020</name>
</gene>
<dbReference type="InterPro" id="IPR010998">
    <property type="entry name" value="Integrase_recombinase_N"/>
</dbReference>
<protein>
    <recommendedName>
        <fullName evidence="4">Core-binding (CB) domain-containing protein</fullName>
    </recommendedName>
</protein>
<sequence>MPRKKQRRAWGSITSVSKDKQIIRWPENTPEGRKRRSRTLRCTRSEADLELARLRVMHADDRPVPTIGDAYRMWYLPWIDRRVQDGRTKPNTREAYAICWRNVIAPRWDSVPVDSVQPAKAQEWLLTLSVGNANHAVVILRKVLDFAVQYELAETNKFRLPYEMPVRKAAVRRTGTYDLAHAEAMLERLRGTIVEAPYILSCFGSARTGESLGVKPDEVELVESRGIKLAVVPIVRRMEKTGDLPLPDGDLKNPQSVRTTVIPEPYGVLYHGIARQRMADGSGWMADRGDGLPLDINSLTHAWESAAGADAIPFANLRNSWRTIAQYVWRIDYDTMEFLMGHIPPGISGKHYLRPTVENLIEAVAHAMVQSRAS</sequence>
<dbReference type="InterPro" id="IPR011010">
    <property type="entry name" value="DNA_brk_join_enz"/>
</dbReference>
<evidence type="ECO:0000256" key="1">
    <source>
        <dbReference type="ARBA" id="ARBA00023125"/>
    </source>
</evidence>
<dbReference type="AlphaFoldDB" id="A0A369NF20"/>
<evidence type="ECO:0000313" key="3">
    <source>
        <dbReference type="Proteomes" id="UP000253857"/>
    </source>
</evidence>
<comment type="caution">
    <text evidence="2">The sequence shown here is derived from an EMBL/GenBank/DDBJ whole genome shotgun (WGS) entry which is preliminary data.</text>
</comment>
<keyword evidence="1" id="KW-0238">DNA-binding</keyword>
<accession>A0A369NF20</accession>